<evidence type="ECO:0000313" key="2">
    <source>
        <dbReference type="EMBL" id="ETO27396.1"/>
    </source>
</evidence>
<comment type="caution">
    <text evidence="2">The sequence shown here is derived from an EMBL/GenBank/DDBJ whole genome shotgun (WGS) entry which is preliminary data.</text>
</comment>
<accession>X6NN54</accession>
<feature type="transmembrane region" description="Helical" evidence="1">
    <location>
        <begin position="226"/>
        <end position="247"/>
    </location>
</feature>
<proteinExistence type="predicted"/>
<feature type="transmembrane region" description="Helical" evidence="1">
    <location>
        <begin position="61"/>
        <end position="82"/>
    </location>
</feature>
<name>X6NN54_RETFI</name>
<sequence length="567" mass="67646">QQQQHQKKKQKKEKAMDDIFLTQHLWESPNDLYIQLQNERKKLTERCVLYTVGVDHVLLRVFLFILLLWLTHIMLLFTITLIPIVPGRLIRSLIIPNALFFIWFVGYIFVCFVLLCQHQHHICTQIQRNSKYNNNKQINNINNIKKKQYFHSNRSDIAAYFTGVLLCVQLPYEIYQLHLHYNGGQLWRKMKKGIVRLFLFLFFPFTFGYGWMIMGFHFTHPIFETPLLPLAEMYCTGVYITSVYLLLQDQERIQDVIRWIQGQMDIDLWRFWNDVAKKIFQSIVVHLSFPIALRYILLHFFILPRQSDFQLSTLMIDINAIQGHGEFVILRNFHFFVFFIFTCTLIIYIYVYMFIKGGQSPLNTTLPLNVRYDDPDFQNISFDYYRRWDERTTDQIKQVKKEINQSALTIESIVEGDVSLHYNLHEYWLFLHRSPIQEFVQQLLAGNLRHTLLWFDNTYNIKVWKKFIQFLCELLILRCPIVILLWVRLNYELSCIVVSKVPSIKEHFLMQKFSLFVCHSALHMYGGNRKLVNYSTKANPQRNENEVAPVQQDAVRLLGEDPENANN</sequence>
<evidence type="ECO:0000313" key="3">
    <source>
        <dbReference type="Proteomes" id="UP000023152"/>
    </source>
</evidence>
<feature type="transmembrane region" description="Helical" evidence="1">
    <location>
        <begin position="94"/>
        <end position="116"/>
    </location>
</feature>
<evidence type="ECO:0000256" key="1">
    <source>
        <dbReference type="SAM" id="Phobius"/>
    </source>
</evidence>
<keyword evidence="3" id="KW-1185">Reference proteome</keyword>
<feature type="transmembrane region" description="Helical" evidence="1">
    <location>
        <begin position="333"/>
        <end position="355"/>
    </location>
</feature>
<keyword evidence="1" id="KW-0472">Membrane</keyword>
<dbReference type="AlphaFoldDB" id="X6NN54"/>
<keyword evidence="1" id="KW-1133">Transmembrane helix</keyword>
<evidence type="ECO:0008006" key="4">
    <source>
        <dbReference type="Google" id="ProtNLM"/>
    </source>
</evidence>
<gene>
    <name evidence="2" type="ORF">RFI_09737</name>
</gene>
<keyword evidence="1" id="KW-0812">Transmembrane</keyword>
<feature type="transmembrane region" description="Helical" evidence="1">
    <location>
        <begin position="467"/>
        <end position="487"/>
    </location>
</feature>
<dbReference type="EMBL" id="ASPP01007286">
    <property type="protein sequence ID" value="ETO27396.1"/>
    <property type="molecule type" value="Genomic_DNA"/>
</dbReference>
<feature type="non-terminal residue" evidence="2">
    <location>
        <position position="1"/>
    </location>
</feature>
<protein>
    <recommendedName>
        <fullName evidence="4">Transmembrane protein</fullName>
    </recommendedName>
</protein>
<organism evidence="2 3">
    <name type="scientific">Reticulomyxa filosa</name>
    <dbReference type="NCBI Taxonomy" id="46433"/>
    <lineage>
        <taxon>Eukaryota</taxon>
        <taxon>Sar</taxon>
        <taxon>Rhizaria</taxon>
        <taxon>Retaria</taxon>
        <taxon>Foraminifera</taxon>
        <taxon>Monothalamids</taxon>
        <taxon>Reticulomyxidae</taxon>
        <taxon>Reticulomyxa</taxon>
    </lineage>
</organism>
<feature type="transmembrane region" description="Helical" evidence="1">
    <location>
        <begin position="279"/>
        <end position="302"/>
    </location>
</feature>
<dbReference type="Proteomes" id="UP000023152">
    <property type="component" value="Unassembled WGS sequence"/>
</dbReference>
<feature type="transmembrane region" description="Helical" evidence="1">
    <location>
        <begin position="194"/>
        <end position="214"/>
    </location>
</feature>
<reference evidence="2 3" key="1">
    <citation type="journal article" date="2013" name="Curr. Biol.">
        <title>The Genome of the Foraminiferan Reticulomyxa filosa.</title>
        <authorList>
            <person name="Glockner G."/>
            <person name="Hulsmann N."/>
            <person name="Schleicher M."/>
            <person name="Noegel A.A."/>
            <person name="Eichinger L."/>
            <person name="Gallinger C."/>
            <person name="Pawlowski J."/>
            <person name="Sierra R."/>
            <person name="Euteneuer U."/>
            <person name="Pillet L."/>
            <person name="Moustafa A."/>
            <person name="Platzer M."/>
            <person name="Groth M."/>
            <person name="Szafranski K."/>
            <person name="Schliwa M."/>
        </authorList>
    </citation>
    <scope>NUCLEOTIDE SEQUENCE [LARGE SCALE GENOMIC DNA]</scope>
</reference>